<dbReference type="PANTHER" id="PTHR30383:SF5">
    <property type="entry name" value="SGNH HYDROLASE-TYPE ESTERASE DOMAIN-CONTAINING PROTEIN"/>
    <property type="match status" value="1"/>
</dbReference>
<dbReference type="CDD" id="cd01836">
    <property type="entry name" value="FeeA_FeeB_like"/>
    <property type="match status" value="1"/>
</dbReference>
<dbReference type="InterPro" id="IPR051532">
    <property type="entry name" value="Ester_Hydrolysis_Enzymes"/>
</dbReference>
<organism evidence="2">
    <name type="scientific">Streptomyces sp. NBC_00008</name>
    <dbReference type="NCBI Taxonomy" id="2903610"/>
    <lineage>
        <taxon>Bacteria</taxon>
        <taxon>Bacillati</taxon>
        <taxon>Actinomycetota</taxon>
        <taxon>Actinomycetes</taxon>
        <taxon>Kitasatosporales</taxon>
        <taxon>Streptomycetaceae</taxon>
        <taxon>Streptomyces</taxon>
    </lineage>
</organism>
<gene>
    <name evidence="2" type="ORF">OG398_05525</name>
</gene>
<evidence type="ECO:0000259" key="1">
    <source>
        <dbReference type="Pfam" id="PF13472"/>
    </source>
</evidence>
<protein>
    <submittedName>
        <fullName evidence="2">SGNH/GDSL hydrolase family protein</fullName>
    </submittedName>
</protein>
<dbReference type="AlphaFoldDB" id="A0AAU2VJM3"/>
<dbReference type="InterPro" id="IPR036514">
    <property type="entry name" value="SGNH_hydro_sf"/>
</dbReference>
<feature type="domain" description="SGNH hydrolase-type esterase" evidence="1">
    <location>
        <begin position="46"/>
        <end position="219"/>
    </location>
</feature>
<dbReference type="GO" id="GO:0004622">
    <property type="term" value="F:phosphatidylcholine lysophospholipase activity"/>
    <property type="evidence" value="ECO:0007669"/>
    <property type="project" value="TreeGrafter"/>
</dbReference>
<keyword evidence="2" id="KW-0378">Hydrolase</keyword>
<accession>A0AAU2VJM3</accession>
<name>A0AAU2VJM3_9ACTN</name>
<dbReference type="Pfam" id="PF13472">
    <property type="entry name" value="Lipase_GDSL_2"/>
    <property type="match status" value="1"/>
</dbReference>
<reference evidence="2" key="1">
    <citation type="submission" date="2022-10" db="EMBL/GenBank/DDBJ databases">
        <title>The complete genomes of actinobacterial strains from the NBC collection.</title>
        <authorList>
            <person name="Joergensen T.S."/>
            <person name="Alvarez Arevalo M."/>
            <person name="Sterndorff E.B."/>
            <person name="Faurdal D."/>
            <person name="Vuksanovic O."/>
            <person name="Mourched A.-S."/>
            <person name="Charusanti P."/>
            <person name="Shaw S."/>
            <person name="Blin K."/>
            <person name="Weber T."/>
        </authorList>
    </citation>
    <scope>NUCLEOTIDE SEQUENCE</scope>
    <source>
        <strain evidence="2">NBC_00008</strain>
    </source>
</reference>
<dbReference type="InterPro" id="IPR013830">
    <property type="entry name" value="SGNH_hydro"/>
</dbReference>
<dbReference type="Gene3D" id="3.40.50.1110">
    <property type="entry name" value="SGNH hydrolase"/>
    <property type="match status" value="1"/>
</dbReference>
<sequence length="240" mass="25317">MNPLLLPIVAAQGLWVRSKTERIPPASGPTEGTEGEGAGAPMRIGVLGESTAAGCGVDTQAEAFPALLAGMLAGRTGRTVAWQVVAEYGATLRRVRHRLMPGLGGDLDVATLLVGVNDVLVRRSPQEWADDLEGVVDHLAGQAEHVVVAGTPPFASVPSLPGALGRFLAEQAAALDVASRRVCAERERVTWIGAEALLPMEPEFFARDGFHPGAIGYRRWAEVIADHLADHRGDLLSEAV</sequence>
<dbReference type="PANTHER" id="PTHR30383">
    <property type="entry name" value="THIOESTERASE 1/PROTEASE 1/LYSOPHOSPHOLIPASE L1"/>
    <property type="match status" value="1"/>
</dbReference>
<dbReference type="SUPFAM" id="SSF52266">
    <property type="entry name" value="SGNH hydrolase"/>
    <property type="match status" value="1"/>
</dbReference>
<dbReference type="EMBL" id="CP108313">
    <property type="protein sequence ID" value="WTW67770.1"/>
    <property type="molecule type" value="Genomic_DNA"/>
</dbReference>
<evidence type="ECO:0000313" key="2">
    <source>
        <dbReference type="EMBL" id="WTW67770.1"/>
    </source>
</evidence>
<proteinExistence type="predicted"/>